<protein>
    <submittedName>
        <fullName evidence="1">11671_t:CDS:1</fullName>
    </submittedName>
</protein>
<keyword evidence="2" id="KW-1185">Reference proteome</keyword>
<dbReference type="EMBL" id="CAJVPQ010006921">
    <property type="protein sequence ID" value="CAG8690813.1"/>
    <property type="molecule type" value="Genomic_DNA"/>
</dbReference>
<gene>
    <name evidence="1" type="ORF">FCALED_LOCUS12948</name>
</gene>
<proteinExistence type="predicted"/>
<dbReference type="AlphaFoldDB" id="A0A9N9ER65"/>
<comment type="caution">
    <text evidence="1">The sequence shown here is derived from an EMBL/GenBank/DDBJ whole genome shotgun (WGS) entry which is preliminary data.</text>
</comment>
<accession>A0A9N9ER65</accession>
<name>A0A9N9ER65_9GLOM</name>
<sequence length="553" mass="63132">MDYKVPAHIEIDTYFSTIPVSKWHRLNDYMNSKLGTSPLSTAPDLYRSFHRSLAIVEKNEAGSYPKYIVDYAKKLKTAVKLAEKIIDRIDRRELMKENNIDICEKQTMRDQASKSKALDDITNAITGKRKRDSNDDCENELNEEMVQENYATSAREPNNDFAISSFGIEWINERHNFSEDFRQFQKSIIEKLKVNPVLSYVTDCESIIALSSIMILKKNKKPAYVSCTDNEWRMTFPRITYKFKMPALVQSTVCSYSTHIIRGELAEFEELWRLNWSKVSLLDGQENKRIFDSVQIITRNFFYNLPYGKNKNQSDEDTYAHRTCHVILEEIFRVGTMQLVWANGESSSSKNQCSGDSDTNGLKPDFRLICKDENESEILFGEIKPPKVRNHKSIANHALAKLATLMKSALDMGIHDETYGVLINEYDGLYQLVFLVEMTFPAEAAEFLVIISVIERCYELRELVLETDRKGNSHLNENYQRGSNYSPTKTKVPVINIQTSELKKASLPTSVAYGGGNWSSGVVGGSGGSRISGRQWCGEDQLKIVKLAINDYS</sequence>
<feature type="non-terminal residue" evidence="1">
    <location>
        <position position="1"/>
    </location>
</feature>
<reference evidence="1" key="1">
    <citation type="submission" date="2021-06" db="EMBL/GenBank/DDBJ databases">
        <authorList>
            <person name="Kallberg Y."/>
            <person name="Tangrot J."/>
            <person name="Rosling A."/>
        </authorList>
    </citation>
    <scope>NUCLEOTIDE SEQUENCE</scope>
    <source>
        <strain evidence="1">UK204</strain>
    </source>
</reference>
<evidence type="ECO:0000313" key="1">
    <source>
        <dbReference type="EMBL" id="CAG8690813.1"/>
    </source>
</evidence>
<evidence type="ECO:0000313" key="2">
    <source>
        <dbReference type="Proteomes" id="UP000789570"/>
    </source>
</evidence>
<dbReference type="OrthoDB" id="2341992at2759"/>
<organism evidence="1 2">
    <name type="scientific">Funneliformis caledonium</name>
    <dbReference type="NCBI Taxonomy" id="1117310"/>
    <lineage>
        <taxon>Eukaryota</taxon>
        <taxon>Fungi</taxon>
        <taxon>Fungi incertae sedis</taxon>
        <taxon>Mucoromycota</taxon>
        <taxon>Glomeromycotina</taxon>
        <taxon>Glomeromycetes</taxon>
        <taxon>Glomerales</taxon>
        <taxon>Glomeraceae</taxon>
        <taxon>Funneliformis</taxon>
    </lineage>
</organism>
<dbReference type="Proteomes" id="UP000789570">
    <property type="component" value="Unassembled WGS sequence"/>
</dbReference>